<dbReference type="GO" id="GO:0008203">
    <property type="term" value="P:cholesterol metabolic process"/>
    <property type="evidence" value="ECO:0007669"/>
    <property type="project" value="TreeGrafter"/>
</dbReference>
<name>A0AAY4DQ15_9TELE</name>
<feature type="coiled-coil region" evidence="7">
    <location>
        <begin position="99"/>
        <end position="126"/>
    </location>
</feature>
<dbReference type="Pfam" id="PF01442">
    <property type="entry name" value="Apolipoprotein"/>
    <property type="match status" value="1"/>
</dbReference>
<dbReference type="GO" id="GO:0034364">
    <property type="term" value="C:high-density lipoprotein particle"/>
    <property type="evidence" value="ECO:0007669"/>
    <property type="project" value="TreeGrafter"/>
</dbReference>
<dbReference type="AlphaFoldDB" id="A0AAY4DQ15"/>
<proteinExistence type="inferred from homology"/>
<evidence type="ECO:0000313" key="10">
    <source>
        <dbReference type="Proteomes" id="UP000694580"/>
    </source>
</evidence>
<dbReference type="GO" id="GO:0034361">
    <property type="term" value="C:very-low-density lipoprotein particle"/>
    <property type="evidence" value="ECO:0007669"/>
    <property type="project" value="TreeGrafter"/>
</dbReference>
<evidence type="ECO:0000256" key="4">
    <source>
        <dbReference type="ARBA" id="ARBA00022530"/>
    </source>
</evidence>
<dbReference type="Gene3D" id="6.10.250.2890">
    <property type="match status" value="1"/>
</dbReference>
<organism evidence="9 10">
    <name type="scientific">Denticeps clupeoides</name>
    <name type="common">denticle herring</name>
    <dbReference type="NCBI Taxonomy" id="299321"/>
    <lineage>
        <taxon>Eukaryota</taxon>
        <taxon>Metazoa</taxon>
        <taxon>Chordata</taxon>
        <taxon>Craniata</taxon>
        <taxon>Vertebrata</taxon>
        <taxon>Euteleostomi</taxon>
        <taxon>Actinopterygii</taxon>
        <taxon>Neopterygii</taxon>
        <taxon>Teleostei</taxon>
        <taxon>Clupei</taxon>
        <taxon>Clupeiformes</taxon>
        <taxon>Denticipitoidei</taxon>
        <taxon>Denticipitidae</taxon>
        <taxon>Denticeps</taxon>
    </lineage>
</organism>
<keyword evidence="6" id="KW-0446">Lipid-binding</keyword>
<dbReference type="InterPro" id="IPR050163">
    <property type="entry name" value="Apolipoprotein_A1/A4/E"/>
</dbReference>
<dbReference type="GO" id="GO:0120020">
    <property type="term" value="F:cholesterol transfer activity"/>
    <property type="evidence" value="ECO:0007669"/>
    <property type="project" value="TreeGrafter"/>
</dbReference>
<dbReference type="PROSITE" id="PS51257">
    <property type="entry name" value="PROKAR_LIPOPROTEIN"/>
    <property type="match status" value="1"/>
</dbReference>
<dbReference type="GO" id="GO:0060228">
    <property type="term" value="F:phosphatidylcholine-sterol O-acyltransferase activator activity"/>
    <property type="evidence" value="ECO:0007669"/>
    <property type="project" value="TreeGrafter"/>
</dbReference>
<evidence type="ECO:0000256" key="3">
    <source>
        <dbReference type="ARBA" id="ARBA00022525"/>
    </source>
</evidence>
<protein>
    <recommendedName>
        <fullName evidence="11">Apolipoprotein Eb</fullName>
    </recommendedName>
</protein>
<reference evidence="9" key="3">
    <citation type="submission" date="2025-09" db="UniProtKB">
        <authorList>
            <consortium name="Ensembl"/>
        </authorList>
    </citation>
    <scope>IDENTIFICATION</scope>
</reference>
<evidence type="ECO:0008006" key="11">
    <source>
        <dbReference type="Google" id="ProtNLM"/>
    </source>
</evidence>
<feature type="signal peptide" evidence="8">
    <location>
        <begin position="1"/>
        <end position="18"/>
    </location>
</feature>
<reference evidence="9 10" key="1">
    <citation type="submission" date="2020-06" db="EMBL/GenBank/DDBJ databases">
        <authorList>
            <consortium name="Wellcome Sanger Institute Data Sharing"/>
        </authorList>
    </citation>
    <scope>NUCLEOTIDE SEQUENCE [LARGE SCALE GENOMIC DNA]</scope>
</reference>
<dbReference type="GO" id="GO:0033700">
    <property type="term" value="P:phospholipid efflux"/>
    <property type="evidence" value="ECO:0007669"/>
    <property type="project" value="TreeGrafter"/>
</dbReference>
<dbReference type="GO" id="GO:0042157">
    <property type="term" value="P:lipoprotein metabolic process"/>
    <property type="evidence" value="ECO:0007669"/>
    <property type="project" value="InterPro"/>
</dbReference>
<sequence>MKVVAAILALAVFSGCHGWSFHQDQPKEPWEDAVDRFWQYVADVNSRAEEMKKTLQIDDILMTNQFNLISNTMSELSMYRDDLHNKLGPLAKNTAELLQQDFLLLADKLEADMKDAKERTVMYTTELQTLVEQNTAEVRNRLNTYTRKLKKRLGKDTEEFRNKMSVYFGELQSRINDRVDDVKLRVNPYLTEMHEQTKEKLSALGQMLKSHTEEMRENLETKANDLRQKLEKTQENLRTTLEGKAEEFHAWLEPYRRSVQEAKSTSVLWCIMAASPLLPFFSS</sequence>
<evidence type="ECO:0000256" key="5">
    <source>
        <dbReference type="ARBA" id="ARBA00022737"/>
    </source>
</evidence>
<dbReference type="Proteomes" id="UP000694580">
    <property type="component" value="Chromosome 20"/>
</dbReference>
<dbReference type="Ensembl" id="ENSDCDT00010056669.1">
    <property type="protein sequence ID" value="ENSDCDP00010046466.1"/>
    <property type="gene ID" value="ENSDCDG00010028320.1"/>
</dbReference>
<dbReference type="SUPFAM" id="SSF58113">
    <property type="entry name" value="Apolipoprotein A-I"/>
    <property type="match status" value="1"/>
</dbReference>
<keyword evidence="4" id="KW-0272">Extracellular matrix</keyword>
<dbReference type="InterPro" id="IPR000074">
    <property type="entry name" value="ApoA_E"/>
</dbReference>
<dbReference type="GeneTree" id="ENSGT00950000182929"/>
<dbReference type="GO" id="GO:0055090">
    <property type="term" value="P:acylglycerol homeostasis"/>
    <property type="evidence" value="ECO:0007669"/>
    <property type="project" value="TreeGrafter"/>
</dbReference>
<keyword evidence="7" id="KW-0175">Coiled coil</keyword>
<evidence type="ECO:0000256" key="1">
    <source>
        <dbReference type="ARBA" id="ARBA00004498"/>
    </source>
</evidence>
<keyword evidence="3" id="KW-0964">Secreted</keyword>
<evidence type="ECO:0000313" key="9">
    <source>
        <dbReference type="Ensembl" id="ENSDCDP00010046466.1"/>
    </source>
</evidence>
<dbReference type="GO" id="GO:0033344">
    <property type="term" value="P:cholesterol efflux"/>
    <property type="evidence" value="ECO:0007669"/>
    <property type="project" value="TreeGrafter"/>
</dbReference>
<accession>A0AAY4DQ15</accession>
<gene>
    <name evidence="9" type="primary">apoea</name>
</gene>
<feature type="chain" id="PRO_5044303230" description="Apolipoprotein Eb" evidence="8">
    <location>
        <begin position="19"/>
        <end position="283"/>
    </location>
</feature>
<feature type="coiled-coil region" evidence="7">
    <location>
        <begin position="194"/>
        <end position="247"/>
    </location>
</feature>
<keyword evidence="10" id="KW-1185">Reference proteome</keyword>
<dbReference type="PANTHER" id="PTHR18976">
    <property type="entry name" value="APOLIPOPROTEIN"/>
    <property type="match status" value="1"/>
</dbReference>
<dbReference type="PANTHER" id="PTHR18976:SF2">
    <property type="entry name" value="APOLIPOPROTEIN E"/>
    <property type="match status" value="1"/>
</dbReference>
<dbReference type="GO" id="GO:0042627">
    <property type="term" value="C:chylomicron"/>
    <property type="evidence" value="ECO:0007669"/>
    <property type="project" value="TreeGrafter"/>
</dbReference>
<evidence type="ECO:0000256" key="6">
    <source>
        <dbReference type="ARBA" id="ARBA00023121"/>
    </source>
</evidence>
<dbReference type="GO" id="GO:1903561">
    <property type="term" value="C:extracellular vesicle"/>
    <property type="evidence" value="ECO:0007669"/>
    <property type="project" value="TreeGrafter"/>
</dbReference>
<comment type="similarity">
    <text evidence="2">Belongs to the apolipoprotein A1/A4/E family.</text>
</comment>
<evidence type="ECO:0000256" key="7">
    <source>
        <dbReference type="SAM" id="Coils"/>
    </source>
</evidence>
<keyword evidence="5" id="KW-0677">Repeat</keyword>
<comment type="subcellular location">
    <subcellularLocation>
        <location evidence="1">Secreted</location>
        <location evidence="1">Extracellular space</location>
        <location evidence="1">Extracellular matrix</location>
    </subcellularLocation>
</comment>
<reference evidence="9" key="2">
    <citation type="submission" date="2025-08" db="UniProtKB">
        <authorList>
            <consortium name="Ensembl"/>
        </authorList>
    </citation>
    <scope>IDENTIFICATION</scope>
</reference>
<evidence type="ECO:0000256" key="8">
    <source>
        <dbReference type="SAM" id="SignalP"/>
    </source>
</evidence>
<dbReference type="Gene3D" id="1.20.120.20">
    <property type="entry name" value="Apolipoprotein"/>
    <property type="match status" value="1"/>
</dbReference>
<dbReference type="GO" id="GO:0005543">
    <property type="term" value="F:phospholipid binding"/>
    <property type="evidence" value="ECO:0007669"/>
    <property type="project" value="TreeGrafter"/>
</dbReference>
<dbReference type="GO" id="GO:0034362">
    <property type="term" value="C:low-density lipoprotein particle"/>
    <property type="evidence" value="ECO:0007669"/>
    <property type="project" value="TreeGrafter"/>
</dbReference>
<keyword evidence="8" id="KW-0732">Signal</keyword>
<evidence type="ECO:0000256" key="2">
    <source>
        <dbReference type="ARBA" id="ARBA00008788"/>
    </source>
</evidence>